<dbReference type="InterPro" id="IPR038606">
    <property type="entry name" value="To_sf"/>
</dbReference>
<reference evidence="1 2" key="1">
    <citation type="journal article" date="2021" name="J. Hered.">
        <title>A chromosome-level genome assembly of the parasitoid wasp, Cotesia glomerata (Hymenoptera: Braconidae).</title>
        <authorList>
            <person name="Pinto B.J."/>
            <person name="Weis J.J."/>
            <person name="Gamble T."/>
            <person name="Ode P.J."/>
            <person name="Paul R."/>
            <person name="Zaspel J.M."/>
        </authorList>
    </citation>
    <scope>NUCLEOTIDE SEQUENCE [LARGE SCALE GENOMIC DNA]</scope>
    <source>
        <strain evidence="1">CgM1</strain>
    </source>
</reference>
<dbReference type="EMBL" id="JAHXZJ010001864">
    <property type="protein sequence ID" value="KAH0549457.1"/>
    <property type="molecule type" value="Genomic_DNA"/>
</dbReference>
<comment type="caution">
    <text evidence="1">The sequence shown here is derived from an EMBL/GenBank/DDBJ whole genome shotgun (WGS) entry which is preliminary data.</text>
</comment>
<organism evidence="1 2">
    <name type="scientific">Cotesia glomerata</name>
    <name type="common">Lepidopteran parasitic wasp</name>
    <name type="synonym">Apanteles glomeratus</name>
    <dbReference type="NCBI Taxonomy" id="32391"/>
    <lineage>
        <taxon>Eukaryota</taxon>
        <taxon>Metazoa</taxon>
        <taxon>Ecdysozoa</taxon>
        <taxon>Arthropoda</taxon>
        <taxon>Hexapoda</taxon>
        <taxon>Insecta</taxon>
        <taxon>Pterygota</taxon>
        <taxon>Neoptera</taxon>
        <taxon>Endopterygota</taxon>
        <taxon>Hymenoptera</taxon>
        <taxon>Apocrita</taxon>
        <taxon>Ichneumonoidea</taxon>
        <taxon>Braconidae</taxon>
        <taxon>Microgastrinae</taxon>
        <taxon>Cotesia</taxon>
    </lineage>
</organism>
<dbReference type="PANTHER" id="PTHR11008:SF9">
    <property type="entry name" value="PROTEIN TAKEOUT-LIKE PROTEIN"/>
    <property type="match status" value="1"/>
</dbReference>
<accession>A0AAV7IEC9</accession>
<evidence type="ECO:0000313" key="2">
    <source>
        <dbReference type="Proteomes" id="UP000826195"/>
    </source>
</evidence>
<name>A0AAV7IEC9_COTGL</name>
<dbReference type="PANTHER" id="PTHR11008">
    <property type="entry name" value="PROTEIN TAKEOUT-LIKE PROTEIN"/>
    <property type="match status" value="1"/>
</dbReference>
<dbReference type="SMART" id="SM00700">
    <property type="entry name" value="JHBP"/>
    <property type="match status" value="1"/>
</dbReference>
<dbReference type="Gene3D" id="3.15.10.30">
    <property type="entry name" value="Haemolymph juvenile hormone binding protein"/>
    <property type="match status" value="1"/>
</dbReference>
<dbReference type="InterPro" id="IPR010562">
    <property type="entry name" value="Haemolymph_juvenile_hormone-bd"/>
</dbReference>
<gene>
    <name evidence="1" type="ORF">KQX54_009445</name>
</gene>
<protein>
    <submittedName>
        <fullName evidence="1">Uncharacterized protein</fullName>
    </submittedName>
</protein>
<dbReference type="Pfam" id="PF06585">
    <property type="entry name" value="JHBP"/>
    <property type="match status" value="1"/>
</dbReference>
<dbReference type="Proteomes" id="UP000826195">
    <property type="component" value="Unassembled WGS sequence"/>
</dbReference>
<dbReference type="AlphaFoldDB" id="A0AAV7IEC9"/>
<keyword evidence="2" id="KW-1185">Reference proteome</keyword>
<proteinExistence type="predicted"/>
<evidence type="ECO:0000313" key="1">
    <source>
        <dbReference type="EMBL" id="KAH0549457.1"/>
    </source>
</evidence>
<sequence>MKFFEAIFTVILIADNVIGYYIIVQDQPSRQSYDEKFREFLEVKLREVMKQGDIELGIPVLDPFVGNDKTIEYNSQNLAFIETLNDFYLKELSSYVVESSNLNLLKFQISFNITFPKIVSSGLYQFDGMANQDIPIYGKGNFQFVATNFSISAVLTISVSGGVRIKSLDLKLSLEKIEFSGTGIFYDNSTSIILSQVISDVLPEIVTVYYHDDITAVVSEKIIDMANEKLEGKTWEDLLQLLG</sequence>